<keyword evidence="4" id="KW-0808">Transferase</keyword>
<dbReference type="SMART" id="SM00448">
    <property type="entry name" value="REC"/>
    <property type="match status" value="1"/>
</dbReference>
<dbReference type="InterPro" id="IPR011006">
    <property type="entry name" value="CheY-like_superfamily"/>
</dbReference>
<evidence type="ECO:0000259" key="8">
    <source>
        <dbReference type="PROSITE" id="PS50110"/>
    </source>
</evidence>
<dbReference type="SUPFAM" id="SSF55874">
    <property type="entry name" value="ATPase domain of HSP90 chaperone/DNA topoisomerase II/histidine kinase"/>
    <property type="match status" value="1"/>
</dbReference>
<dbReference type="SUPFAM" id="SSF47384">
    <property type="entry name" value="Homodimeric domain of signal transducing histidine kinase"/>
    <property type="match status" value="1"/>
</dbReference>
<dbReference type="EC" id="2.7.13.3" evidence="2"/>
<dbReference type="InterPro" id="IPR003661">
    <property type="entry name" value="HisK_dim/P_dom"/>
</dbReference>
<evidence type="ECO:0000256" key="2">
    <source>
        <dbReference type="ARBA" id="ARBA00012438"/>
    </source>
</evidence>
<evidence type="ECO:0000259" key="7">
    <source>
        <dbReference type="PROSITE" id="PS50109"/>
    </source>
</evidence>
<reference evidence="9 10" key="1">
    <citation type="submission" date="2024-09" db="EMBL/GenBank/DDBJ databases">
        <title>Floridaenema gen nov. (Aerosakkonemataceae, Aerosakkonematales ord. nov., Cyanobacteria) from benthic tropical and subtropical fresh waters, with the description of four new species.</title>
        <authorList>
            <person name="Moretto J.A."/>
            <person name="Berthold D.E."/>
            <person name="Lefler F.W."/>
            <person name="Huang I.-S."/>
            <person name="Laughinghouse H. IV."/>
        </authorList>
    </citation>
    <scope>NUCLEOTIDE SEQUENCE [LARGE SCALE GENOMIC DNA]</scope>
    <source>
        <strain evidence="9 10">BLCC-F46</strain>
    </source>
</reference>
<proteinExistence type="predicted"/>
<keyword evidence="10" id="KW-1185">Reference proteome</keyword>
<dbReference type="RefSeq" id="WP_413270044.1">
    <property type="nucleotide sequence ID" value="NZ_JBHFNQ010000065.1"/>
</dbReference>
<dbReference type="CDD" id="cd00082">
    <property type="entry name" value="HisKA"/>
    <property type="match status" value="1"/>
</dbReference>
<evidence type="ECO:0000313" key="10">
    <source>
        <dbReference type="Proteomes" id="UP001576774"/>
    </source>
</evidence>
<evidence type="ECO:0000256" key="4">
    <source>
        <dbReference type="ARBA" id="ARBA00022777"/>
    </source>
</evidence>
<gene>
    <name evidence="9" type="ORF">ACE1CC_08530</name>
</gene>
<accession>A0ABV4X3X7</accession>
<dbReference type="SMART" id="SM00387">
    <property type="entry name" value="HATPase_c"/>
    <property type="match status" value="1"/>
</dbReference>
<dbReference type="PANTHER" id="PTHR43547">
    <property type="entry name" value="TWO-COMPONENT HISTIDINE KINASE"/>
    <property type="match status" value="1"/>
</dbReference>
<dbReference type="Pfam" id="PF00072">
    <property type="entry name" value="Response_reg"/>
    <property type="match status" value="1"/>
</dbReference>
<dbReference type="SUPFAM" id="SSF52172">
    <property type="entry name" value="CheY-like"/>
    <property type="match status" value="1"/>
</dbReference>
<evidence type="ECO:0000256" key="1">
    <source>
        <dbReference type="ARBA" id="ARBA00000085"/>
    </source>
</evidence>
<dbReference type="Pfam" id="PF02518">
    <property type="entry name" value="HATPase_c"/>
    <property type="match status" value="1"/>
</dbReference>
<dbReference type="PRINTS" id="PR00344">
    <property type="entry name" value="BCTRLSENSOR"/>
</dbReference>
<dbReference type="InterPro" id="IPR036890">
    <property type="entry name" value="HATPase_C_sf"/>
</dbReference>
<sequence>MEEYPSILVIDDEPDNFDVIDTLLDNRGYQLNYASNGEQALELLPSFQPDLILLDVMMPNMSGIEFCQKFKANTRWQHIPVIMVTALTNKEDLSQCLTAGADDFISKPVNGLELRARVRSMLRIKQQYDSLQDTLRLREDLSRMVIHDLRNPLSSIVLATEMMLMPNFSPERKEQKLNQIITASQQLQSLIDSLLLMAKLESGKMLLSPVEIDLCALCNSVVNDLSAIAAQKKLELVLHLPEPGHYVNVDVTLFRRILENLLSNAMKFSPSGSSIILKADYPAPEIARIQVIDSGSGVDAKLRESIFERYEIGTLMKGVSQIGLGLAFCKMAVEAHGGQISVEDNYPKGAIFTIDLITPVAELR</sequence>
<keyword evidence="3 6" id="KW-0597">Phosphoprotein</keyword>
<dbReference type="Gene3D" id="3.30.565.10">
    <property type="entry name" value="Histidine kinase-like ATPase, C-terminal domain"/>
    <property type="match status" value="1"/>
</dbReference>
<dbReference type="InterPro" id="IPR005467">
    <property type="entry name" value="His_kinase_dom"/>
</dbReference>
<evidence type="ECO:0000313" key="9">
    <source>
        <dbReference type="EMBL" id="MFB2876928.1"/>
    </source>
</evidence>
<comment type="catalytic activity">
    <reaction evidence="1">
        <text>ATP + protein L-histidine = ADP + protein N-phospho-L-histidine.</text>
        <dbReference type="EC" id="2.7.13.3"/>
    </reaction>
</comment>
<keyword evidence="5" id="KW-0902">Two-component regulatory system</keyword>
<dbReference type="PROSITE" id="PS50109">
    <property type="entry name" value="HIS_KIN"/>
    <property type="match status" value="1"/>
</dbReference>
<dbReference type="InterPro" id="IPR001789">
    <property type="entry name" value="Sig_transdc_resp-reg_receiver"/>
</dbReference>
<name>A0ABV4X3X7_9CYAN</name>
<comment type="caution">
    <text evidence="9">The sequence shown here is derived from an EMBL/GenBank/DDBJ whole genome shotgun (WGS) entry which is preliminary data.</text>
</comment>
<evidence type="ECO:0000256" key="6">
    <source>
        <dbReference type="PROSITE-ProRule" id="PRU00169"/>
    </source>
</evidence>
<dbReference type="EMBL" id="JBHFNQ010000065">
    <property type="protein sequence ID" value="MFB2876928.1"/>
    <property type="molecule type" value="Genomic_DNA"/>
</dbReference>
<dbReference type="SMART" id="SM00388">
    <property type="entry name" value="HisKA"/>
    <property type="match status" value="1"/>
</dbReference>
<dbReference type="Pfam" id="PF00512">
    <property type="entry name" value="HisKA"/>
    <property type="match status" value="1"/>
</dbReference>
<dbReference type="Gene3D" id="1.10.287.130">
    <property type="match status" value="1"/>
</dbReference>
<dbReference type="CDD" id="cd00075">
    <property type="entry name" value="HATPase"/>
    <property type="match status" value="1"/>
</dbReference>
<evidence type="ECO:0000256" key="3">
    <source>
        <dbReference type="ARBA" id="ARBA00022553"/>
    </source>
</evidence>
<dbReference type="PANTHER" id="PTHR43547:SF2">
    <property type="entry name" value="HYBRID SIGNAL TRANSDUCTION HISTIDINE KINASE C"/>
    <property type="match status" value="1"/>
</dbReference>
<dbReference type="InterPro" id="IPR004358">
    <property type="entry name" value="Sig_transdc_His_kin-like_C"/>
</dbReference>
<protein>
    <recommendedName>
        <fullName evidence="2">histidine kinase</fullName>
        <ecNumber evidence="2">2.7.13.3</ecNumber>
    </recommendedName>
</protein>
<dbReference type="InterPro" id="IPR036097">
    <property type="entry name" value="HisK_dim/P_sf"/>
</dbReference>
<dbReference type="PROSITE" id="PS50110">
    <property type="entry name" value="RESPONSE_REGULATORY"/>
    <property type="match status" value="1"/>
</dbReference>
<dbReference type="InterPro" id="IPR003594">
    <property type="entry name" value="HATPase_dom"/>
</dbReference>
<feature type="modified residue" description="4-aspartylphosphate" evidence="6">
    <location>
        <position position="55"/>
    </location>
</feature>
<keyword evidence="4" id="KW-0418">Kinase</keyword>
<feature type="domain" description="Histidine kinase" evidence="7">
    <location>
        <begin position="144"/>
        <end position="360"/>
    </location>
</feature>
<dbReference type="Gene3D" id="3.40.50.2300">
    <property type="match status" value="1"/>
</dbReference>
<organism evidence="9 10">
    <name type="scientific">Floridaenema aerugineum BLCC-F46</name>
    <dbReference type="NCBI Taxonomy" id="3153654"/>
    <lineage>
        <taxon>Bacteria</taxon>
        <taxon>Bacillati</taxon>
        <taxon>Cyanobacteriota</taxon>
        <taxon>Cyanophyceae</taxon>
        <taxon>Oscillatoriophycideae</taxon>
        <taxon>Aerosakkonematales</taxon>
        <taxon>Aerosakkonemataceae</taxon>
        <taxon>Floridanema</taxon>
        <taxon>Floridanema aerugineum</taxon>
    </lineage>
</organism>
<evidence type="ECO:0000256" key="5">
    <source>
        <dbReference type="ARBA" id="ARBA00023012"/>
    </source>
</evidence>
<dbReference type="Proteomes" id="UP001576774">
    <property type="component" value="Unassembled WGS sequence"/>
</dbReference>
<feature type="domain" description="Response regulatory" evidence="8">
    <location>
        <begin position="6"/>
        <end position="122"/>
    </location>
</feature>